<feature type="binding site" evidence="3">
    <location>
        <position position="31"/>
    </location>
    <ligand>
        <name>FAD</name>
        <dbReference type="ChEBI" id="CHEBI:57692"/>
    </ligand>
</feature>
<organism evidence="5 6">
    <name type="scientific">Aggregatimonas sangjinii</name>
    <dbReference type="NCBI Taxonomy" id="2583587"/>
    <lineage>
        <taxon>Bacteria</taxon>
        <taxon>Pseudomonadati</taxon>
        <taxon>Bacteroidota</taxon>
        <taxon>Flavobacteriia</taxon>
        <taxon>Flavobacteriales</taxon>
        <taxon>Flavobacteriaceae</taxon>
        <taxon>Aggregatimonas</taxon>
    </lineage>
</organism>
<reference evidence="5 6" key="1">
    <citation type="submission" date="2019-05" db="EMBL/GenBank/DDBJ databases">
        <title>Genome sequencing of F202Z8.</title>
        <authorList>
            <person name="Kwon Y.M."/>
        </authorList>
    </citation>
    <scope>NUCLEOTIDE SEQUENCE [LARGE SCALE GENOMIC DNA]</scope>
    <source>
        <strain evidence="5 6">F202Z8</strain>
    </source>
</reference>
<feature type="binding site" evidence="3">
    <location>
        <position position="76"/>
    </location>
    <ligand>
        <name>FAD</name>
        <dbReference type="ChEBI" id="CHEBI:57692"/>
    </ligand>
</feature>
<keyword evidence="5" id="KW-0456">Lyase</keyword>
<dbReference type="PANTHER" id="PTHR11455">
    <property type="entry name" value="CRYPTOCHROME"/>
    <property type="match status" value="1"/>
</dbReference>
<evidence type="ECO:0000313" key="5">
    <source>
        <dbReference type="EMBL" id="QCW98910.1"/>
    </source>
</evidence>
<dbReference type="InterPro" id="IPR002081">
    <property type="entry name" value="Cryptochrome/DNA_photolyase_1"/>
</dbReference>
<evidence type="ECO:0000256" key="3">
    <source>
        <dbReference type="PIRSR" id="PIRSR602081-1"/>
    </source>
</evidence>
<protein>
    <submittedName>
        <fullName evidence="5">Deoxyribodipyrimidine photolyase</fullName>
    </submittedName>
</protein>
<dbReference type="SUPFAM" id="SSF48173">
    <property type="entry name" value="Cryptochrome/photolyase FAD-binding domain"/>
    <property type="match status" value="1"/>
</dbReference>
<keyword evidence="1 3" id="KW-0285">Flavoprotein</keyword>
<dbReference type="GO" id="GO:0032922">
    <property type="term" value="P:circadian regulation of gene expression"/>
    <property type="evidence" value="ECO:0007669"/>
    <property type="project" value="TreeGrafter"/>
</dbReference>
<gene>
    <name evidence="5" type="ORF">FGM00_01800</name>
</gene>
<feature type="binding site" evidence="3">
    <location>
        <begin position="173"/>
        <end position="175"/>
    </location>
    <ligand>
        <name>FAD</name>
        <dbReference type="ChEBI" id="CHEBI:57692"/>
    </ligand>
</feature>
<evidence type="ECO:0000256" key="1">
    <source>
        <dbReference type="ARBA" id="ARBA00022630"/>
    </source>
</evidence>
<accession>A0A5B7SPK8</accession>
<dbReference type="PANTHER" id="PTHR11455:SF18">
    <property type="entry name" value="SI:CH1073-390K14.1"/>
    <property type="match status" value="1"/>
</dbReference>
<name>A0A5B7SPK8_9FLAO</name>
<evidence type="ECO:0000259" key="4">
    <source>
        <dbReference type="Pfam" id="PF03441"/>
    </source>
</evidence>
<dbReference type="GO" id="GO:0071949">
    <property type="term" value="F:FAD binding"/>
    <property type="evidence" value="ECO:0007669"/>
    <property type="project" value="TreeGrafter"/>
</dbReference>
<dbReference type="GO" id="GO:0005737">
    <property type="term" value="C:cytoplasm"/>
    <property type="evidence" value="ECO:0007669"/>
    <property type="project" value="TreeGrafter"/>
</dbReference>
<keyword evidence="2 3" id="KW-0274">FAD</keyword>
<dbReference type="Pfam" id="PF03441">
    <property type="entry name" value="FAD_binding_7"/>
    <property type="match status" value="1"/>
</dbReference>
<dbReference type="GO" id="GO:0003904">
    <property type="term" value="F:deoxyribodipyrimidine photo-lyase activity"/>
    <property type="evidence" value="ECO:0007669"/>
    <property type="project" value="TreeGrafter"/>
</dbReference>
<dbReference type="KEGG" id="asag:FGM00_01800"/>
<dbReference type="EMBL" id="CP040710">
    <property type="protein sequence ID" value="QCW98910.1"/>
    <property type="molecule type" value="Genomic_DNA"/>
</dbReference>
<proteinExistence type="predicted"/>
<dbReference type="InterPro" id="IPR005101">
    <property type="entry name" value="Cryptochr/Photolyase_FAD-bd"/>
</dbReference>
<feature type="domain" description="Cryptochrome/DNA photolyase FAD-binding" evidence="4">
    <location>
        <begin position="76"/>
        <end position="196"/>
    </location>
</feature>
<keyword evidence="6" id="KW-1185">Reference proteome</keyword>
<dbReference type="Proteomes" id="UP000310017">
    <property type="component" value="Chromosome"/>
</dbReference>
<dbReference type="Gene3D" id="1.25.40.80">
    <property type="match status" value="1"/>
</dbReference>
<dbReference type="OrthoDB" id="9772484at2"/>
<dbReference type="GO" id="GO:0003677">
    <property type="term" value="F:DNA binding"/>
    <property type="evidence" value="ECO:0007669"/>
    <property type="project" value="TreeGrafter"/>
</dbReference>
<evidence type="ECO:0000313" key="6">
    <source>
        <dbReference type="Proteomes" id="UP000310017"/>
    </source>
</evidence>
<dbReference type="Gene3D" id="1.10.579.10">
    <property type="entry name" value="DNA Cyclobutane Dipyrimidine Photolyase, subunit A, domain 3"/>
    <property type="match status" value="1"/>
</dbReference>
<dbReference type="GO" id="GO:0043153">
    <property type="term" value="P:entrainment of circadian clock by photoperiod"/>
    <property type="evidence" value="ECO:0007669"/>
    <property type="project" value="TreeGrafter"/>
</dbReference>
<sequence>MASNYDVTKVHFPSAYSEILQRVESIDPSTYARTRNYISGAVSYLSPYISRGVISTKFVLQQLLQNGHSVKKSEKFIQELAWRDYWQQVWMAKGNAIDNDLRHLQTDVQNHEISTNLVKGETGIKAIDRAVAQFYDTGYLHNHVRMYIAAISCNMGKSHWKIPAQWMYYHLLDGDWASNALSWQWVAGCNRNKKYVANQENINKYCHTTQQGTFLDIPYDAFSTMGIPEVLDDTHLPELITPLPEQKEIKFDKALPTQIYNYYNLDPNWKGDLSANRILLLEPSHFAKYPIGQKSMDFMLALGENIENLQVFVGEFDELLAQYPISEVYFNEHPTNKNYRGKEEARDWMFSVTGYFPSFFAFWKKCKKELNY</sequence>
<dbReference type="AlphaFoldDB" id="A0A5B7SPK8"/>
<comment type="cofactor">
    <cofactor evidence="3">
        <name>FAD</name>
        <dbReference type="ChEBI" id="CHEBI:57692"/>
    </cofactor>
    <text evidence="3">Binds 1 FAD per subunit.</text>
</comment>
<evidence type="ECO:0000256" key="2">
    <source>
        <dbReference type="ARBA" id="ARBA00022827"/>
    </source>
</evidence>
<dbReference type="RefSeq" id="WP_138851265.1">
    <property type="nucleotide sequence ID" value="NZ_CP040710.1"/>
</dbReference>
<dbReference type="InterPro" id="IPR036134">
    <property type="entry name" value="Crypto/Photolyase_FAD-like_sf"/>
</dbReference>